<dbReference type="RefSeq" id="WP_115026080.1">
    <property type="nucleotide sequence ID" value="NZ_UGHZ01000001.1"/>
</dbReference>
<evidence type="ECO:0008006" key="3">
    <source>
        <dbReference type="Google" id="ProtNLM"/>
    </source>
</evidence>
<dbReference type="AlphaFoldDB" id="A0A377JNK2"/>
<protein>
    <recommendedName>
        <fullName evidence="3">Outer membrane protein</fullName>
    </recommendedName>
</protein>
<name>A0A377JNK2_9HELI</name>
<evidence type="ECO:0000313" key="1">
    <source>
        <dbReference type="EMBL" id="STP09370.1"/>
    </source>
</evidence>
<organism evidence="1 2">
    <name type="scientific">Helicobacter cinaedi</name>
    <dbReference type="NCBI Taxonomy" id="213"/>
    <lineage>
        <taxon>Bacteria</taxon>
        <taxon>Pseudomonadati</taxon>
        <taxon>Campylobacterota</taxon>
        <taxon>Epsilonproteobacteria</taxon>
        <taxon>Campylobacterales</taxon>
        <taxon>Helicobacteraceae</taxon>
        <taxon>Helicobacter</taxon>
    </lineage>
</organism>
<evidence type="ECO:0000313" key="2">
    <source>
        <dbReference type="Proteomes" id="UP000255335"/>
    </source>
</evidence>
<dbReference type="Proteomes" id="UP000255335">
    <property type="component" value="Unassembled WGS sequence"/>
</dbReference>
<sequence>MRFYTILACIAFCGSLAQGAKKEVVQDFPQDRNPEEVLEDVRQTRQELLYKVAGIKIKKPKDPREGFYGLVSVGAAFTPSLGTSSVLGVEAGYDFIFGKRHSLRIFGFFDRTNYGGFADLEFDSTKPNAMQIYRGGISAEYRIYANSYIGFRIRLGSLGAFNFSRTDSAIIPTLTAERKKWFFPTIAFGPIFTYGRHHELFVGYDLLDYEKERGMSVNYLKYSYKF</sequence>
<dbReference type="EMBL" id="UGHZ01000001">
    <property type="protein sequence ID" value="STP09370.1"/>
    <property type="molecule type" value="Genomic_DNA"/>
</dbReference>
<gene>
    <name evidence="1" type="ORF">NCTC12221_00810</name>
</gene>
<reference evidence="1 2" key="1">
    <citation type="submission" date="2018-06" db="EMBL/GenBank/DDBJ databases">
        <authorList>
            <consortium name="Pathogen Informatics"/>
            <person name="Doyle S."/>
        </authorList>
    </citation>
    <scope>NUCLEOTIDE SEQUENCE [LARGE SCALE GENOMIC DNA]</scope>
    <source>
        <strain evidence="1 2">NCTC12221</strain>
    </source>
</reference>
<proteinExistence type="predicted"/>
<accession>A0A377JNK2</accession>